<keyword evidence="3" id="KW-1185">Reference proteome</keyword>
<reference evidence="2 3" key="1">
    <citation type="journal article" date="2019" name="Int. J. Syst. Evol. Microbiol.">
        <title>The Global Catalogue of Microorganisms (GCM) 10K type strain sequencing project: providing services to taxonomists for standard genome sequencing and annotation.</title>
        <authorList>
            <consortium name="The Broad Institute Genomics Platform"/>
            <consortium name="The Broad Institute Genome Sequencing Center for Infectious Disease"/>
            <person name="Wu L."/>
            <person name="Ma J."/>
        </authorList>
    </citation>
    <scope>NUCLEOTIDE SEQUENCE [LARGE SCALE GENOMIC DNA]</scope>
    <source>
        <strain evidence="2 3">JCM 10671</strain>
    </source>
</reference>
<evidence type="ECO:0000313" key="2">
    <source>
        <dbReference type="EMBL" id="GAA0639364.1"/>
    </source>
</evidence>
<evidence type="ECO:0000256" key="1">
    <source>
        <dbReference type="SAM" id="MobiDB-lite"/>
    </source>
</evidence>
<organism evidence="2 3">
    <name type="scientific">Sporichthya brevicatena</name>
    <dbReference type="NCBI Taxonomy" id="171442"/>
    <lineage>
        <taxon>Bacteria</taxon>
        <taxon>Bacillati</taxon>
        <taxon>Actinomycetota</taxon>
        <taxon>Actinomycetes</taxon>
        <taxon>Sporichthyales</taxon>
        <taxon>Sporichthyaceae</taxon>
        <taxon>Sporichthya</taxon>
    </lineage>
</organism>
<feature type="compositionally biased region" description="Low complexity" evidence="1">
    <location>
        <begin position="1"/>
        <end position="16"/>
    </location>
</feature>
<protein>
    <submittedName>
        <fullName evidence="2">Uncharacterized protein</fullName>
    </submittedName>
</protein>
<feature type="compositionally biased region" description="Basic and acidic residues" evidence="1">
    <location>
        <begin position="22"/>
        <end position="36"/>
    </location>
</feature>
<gene>
    <name evidence="2" type="ORF">GCM10009547_49380</name>
</gene>
<dbReference type="Proteomes" id="UP001500957">
    <property type="component" value="Unassembled WGS sequence"/>
</dbReference>
<feature type="region of interest" description="Disordered" evidence="1">
    <location>
        <begin position="1"/>
        <end position="45"/>
    </location>
</feature>
<dbReference type="EMBL" id="BAAAHE010000068">
    <property type="protein sequence ID" value="GAA0639364.1"/>
    <property type="molecule type" value="Genomic_DNA"/>
</dbReference>
<evidence type="ECO:0000313" key="3">
    <source>
        <dbReference type="Proteomes" id="UP001500957"/>
    </source>
</evidence>
<name>A0ABN1HDE1_9ACTN</name>
<accession>A0ABN1HDE1</accession>
<sequence>MTGAAATGVGAATATTEQARASTEKRQVEGRGRGEGSNRMGMLSVSLPRDDSSLLWRKEATHPRQCRHDLWFLPDEP</sequence>
<comment type="caution">
    <text evidence="2">The sequence shown here is derived from an EMBL/GenBank/DDBJ whole genome shotgun (WGS) entry which is preliminary data.</text>
</comment>
<proteinExistence type="predicted"/>